<dbReference type="SMART" id="SM00345">
    <property type="entry name" value="HTH_GNTR"/>
    <property type="match status" value="1"/>
</dbReference>
<dbReference type="InterPro" id="IPR008920">
    <property type="entry name" value="TF_FadR/GntR_C"/>
</dbReference>
<dbReference type="CDD" id="cd07377">
    <property type="entry name" value="WHTH_GntR"/>
    <property type="match status" value="1"/>
</dbReference>
<dbReference type="PROSITE" id="PS50949">
    <property type="entry name" value="HTH_GNTR"/>
    <property type="match status" value="1"/>
</dbReference>
<dbReference type="KEGG" id="whj:H9Q79_17655"/>
<evidence type="ECO:0000256" key="3">
    <source>
        <dbReference type="ARBA" id="ARBA00023163"/>
    </source>
</evidence>
<dbReference type="EMBL" id="CP060635">
    <property type="protein sequence ID" value="QNM08648.1"/>
    <property type="molecule type" value="Genomic_DNA"/>
</dbReference>
<gene>
    <name evidence="5" type="ORF">H9Q79_17655</name>
</gene>
<dbReference type="PANTHER" id="PTHR43537">
    <property type="entry name" value="TRANSCRIPTIONAL REGULATOR, GNTR FAMILY"/>
    <property type="match status" value="1"/>
</dbReference>
<evidence type="ECO:0000313" key="6">
    <source>
        <dbReference type="Proteomes" id="UP000515860"/>
    </source>
</evidence>
<accession>A0A7G9GCW6</accession>
<sequence length="218" mass="25753">MSRPSLKQIAYNTIKEKILSCEYEPSSFFNEEALCEELQMSRTPVRDALSRMEQENLIQIVPKKGFFIAPMSITEINMVFEGRLLLEPYIIINYCQHLSDETLQEMQSLLSLEKDNIQKKDMAIYQADHSFHMCLINQCTNHYFLRLYDNLHNQNNRLRVLSGRSSNDRLKMTLDEHMRIFTELTKRNLEQAASYMRDHLINSKEASFQSFITNHPYL</sequence>
<dbReference type="SUPFAM" id="SSF46785">
    <property type="entry name" value="Winged helix' DNA-binding domain"/>
    <property type="match status" value="1"/>
</dbReference>
<dbReference type="PANTHER" id="PTHR43537:SF24">
    <property type="entry name" value="GLUCONATE OPERON TRANSCRIPTIONAL REPRESSOR"/>
    <property type="match status" value="1"/>
</dbReference>
<evidence type="ECO:0000256" key="1">
    <source>
        <dbReference type="ARBA" id="ARBA00023015"/>
    </source>
</evidence>
<dbReference type="InterPro" id="IPR036390">
    <property type="entry name" value="WH_DNA-bd_sf"/>
</dbReference>
<keyword evidence="6" id="KW-1185">Reference proteome</keyword>
<dbReference type="InterPro" id="IPR036388">
    <property type="entry name" value="WH-like_DNA-bd_sf"/>
</dbReference>
<keyword evidence="1" id="KW-0805">Transcription regulation</keyword>
<dbReference type="RefSeq" id="WP_118644624.1">
    <property type="nucleotide sequence ID" value="NZ_CP060635.1"/>
</dbReference>
<organism evidence="5 6">
    <name type="scientific">Wansuia hejianensis</name>
    <dbReference type="NCBI Taxonomy" id="2763667"/>
    <lineage>
        <taxon>Bacteria</taxon>
        <taxon>Bacillati</taxon>
        <taxon>Bacillota</taxon>
        <taxon>Clostridia</taxon>
        <taxon>Lachnospirales</taxon>
        <taxon>Lachnospiraceae</taxon>
        <taxon>Wansuia</taxon>
    </lineage>
</organism>
<dbReference type="GO" id="GO:0003677">
    <property type="term" value="F:DNA binding"/>
    <property type="evidence" value="ECO:0007669"/>
    <property type="project" value="UniProtKB-KW"/>
</dbReference>
<name>A0A7G9GCW6_9FIRM</name>
<proteinExistence type="predicted"/>
<dbReference type="Proteomes" id="UP000515860">
    <property type="component" value="Chromosome"/>
</dbReference>
<dbReference type="SUPFAM" id="SSF48008">
    <property type="entry name" value="GntR ligand-binding domain-like"/>
    <property type="match status" value="1"/>
</dbReference>
<feature type="domain" description="HTH gntR-type" evidence="4">
    <location>
        <begin position="4"/>
        <end position="71"/>
    </location>
</feature>
<reference evidence="5 6" key="1">
    <citation type="submission" date="2020-08" db="EMBL/GenBank/DDBJ databases">
        <authorList>
            <person name="Liu C."/>
            <person name="Sun Q."/>
        </authorList>
    </citation>
    <scope>NUCLEOTIDE SEQUENCE [LARGE SCALE GENOMIC DNA]</scope>
    <source>
        <strain evidence="5 6">NSJ-29</strain>
    </source>
</reference>
<dbReference type="Pfam" id="PF07729">
    <property type="entry name" value="FCD"/>
    <property type="match status" value="1"/>
</dbReference>
<protein>
    <submittedName>
        <fullName evidence="5">GntR family transcriptional regulator</fullName>
    </submittedName>
</protein>
<dbReference type="InterPro" id="IPR011711">
    <property type="entry name" value="GntR_C"/>
</dbReference>
<dbReference type="AlphaFoldDB" id="A0A7G9GCW6"/>
<dbReference type="InterPro" id="IPR000524">
    <property type="entry name" value="Tscrpt_reg_HTH_GntR"/>
</dbReference>
<evidence type="ECO:0000313" key="5">
    <source>
        <dbReference type="EMBL" id="QNM08648.1"/>
    </source>
</evidence>
<evidence type="ECO:0000259" key="4">
    <source>
        <dbReference type="PROSITE" id="PS50949"/>
    </source>
</evidence>
<keyword evidence="2" id="KW-0238">DNA-binding</keyword>
<dbReference type="GO" id="GO:0003700">
    <property type="term" value="F:DNA-binding transcription factor activity"/>
    <property type="evidence" value="ECO:0007669"/>
    <property type="project" value="InterPro"/>
</dbReference>
<dbReference type="Gene3D" id="1.20.120.530">
    <property type="entry name" value="GntR ligand-binding domain-like"/>
    <property type="match status" value="1"/>
</dbReference>
<dbReference type="SMART" id="SM00895">
    <property type="entry name" value="FCD"/>
    <property type="match status" value="1"/>
</dbReference>
<dbReference type="Gene3D" id="1.10.10.10">
    <property type="entry name" value="Winged helix-like DNA-binding domain superfamily/Winged helix DNA-binding domain"/>
    <property type="match status" value="1"/>
</dbReference>
<keyword evidence="3" id="KW-0804">Transcription</keyword>
<dbReference type="Pfam" id="PF00392">
    <property type="entry name" value="GntR"/>
    <property type="match status" value="1"/>
</dbReference>
<evidence type="ECO:0000256" key="2">
    <source>
        <dbReference type="ARBA" id="ARBA00023125"/>
    </source>
</evidence>